<reference evidence="1" key="1">
    <citation type="submission" date="2023-03" db="EMBL/GenBank/DDBJ databases">
        <title>Massive genome expansion in bonnet fungi (Mycena s.s.) driven by repeated elements and novel gene families across ecological guilds.</title>
        <authorList>
            <consortium name="Lawrence Berkeley National Laboratory"/>
            <person name="Harder C.B."/>
            <person name="Miyauchi S."/>
            <person name="Viragh M."/>
            <person name="Kuo A."/>
            <person name="Thoen E."/>
            <person name="Andreopoulos B."/>
            <person name="Lu D."/>
            <person name="Skrede I."/>
            <person name="Drula E."/>
            <person name="Henrissat B."/>
            <person name="Morin E."/>
            <person name="Kohler A."/>
            <person name="Barry K."/>
            <person name="LaButti K."/>
            <person name="Morin E."/>
            <person name="Salamov A."/>
            <person name="Lipzen A."/>
            <person name="Mereny Z."/>
            <person name="Hegedus B."/>
            <person name="Baldrian P."/>
            <person name="Stursova M."/>
            <person name="Weitz H."/>
            <person name="Taylor A."/>
            <person name="Grigoriev I.V."/>
            <person name="Nagy L.G."/>
            <person name="Martin F."/>
            <person name="Kauserud H."/>
        </authorList>
    </citation>
    <scope>NUCLEOTIDE SEQUENCE</scope>
    <source>
        <strain evidence="1">CBHHK188m</strain>
    </source>
</reference>
<dbReference type="Proteomes" id="UP001215280">
    <property type="component" value="Unassembled WGS sequence"/>
</dbReference>
<name>A0AAD7HW59_9AGAR</name>
<organism evidence="1 2">
    <name type="scientific">Mycena maculata</name>
    <dbReference type="NCBI Taxonomy" id="230809"/>
    <lineage>
        <taxon>Eukaryota</taxon>
        <taxon>Fungi</taxon>
        <taxon>Dikarya</taxon>
        <taxon>Basidiomycota</taxon>
        <taxon>Agaricomycotina</taxon>
        <taxon>Agaricomycetes</taxon>
        <taxon>Agaricomycetidae</taxon>
        <taxon>Agaricales</taxon>
        <taxon>Marasmiineae</taxon>
        <taxon>Mycenaceae</taxon>
        <taxon>Mycena</taxon>
    </lineage>
</organism>
<comment type="caution">
    <text evidence="1">The sequence shown here is derived from an EMBL/GenBank/DDBJ whole genome shotgun (WGS) entry which is preliminary data.</text>
</comment>
<sequence length="379" mass="41542">MSTRPIVFVCFQPLDEIRASTTDLPLFPIQLFSKTAIGADHYTYQHAHLESVANQTARGLADVISLFKSTSVAPATLRIQNAAATTACRHEIYHRLDSDSQLAQLRSILDQTWATKPPPDVVIFLGPRKSPEPVQPILSAAPSMQPEAIVGTFLPSPYAQGSPWHQDWEPTIEDPFPTASFFHIRSAITQSLVFVPGYAVSASYMASFPTSRSIAAYVKASLFHELIHITRTDLFGIEHLAPPRPRLEGDTKPPAKYGEAGAEAEVLAFGAIVGIYHLDSIGEVQGSYYDPKVNTDFFVSPDRMEDLFVTEDSPLSRLSLPALVNGPALFAPSQHLPPLLIRNRVVRLSVPERSPSPEALPPDATFVSGHDCIVRSNRN</sequence>
<evidence type="ECO:0000313" key="1">
    <source>
        <dbReference type="EMBL" id="KAJ7728687.1"/>
    </source>
</evidence>
<accession>A0AAD7HW59</accession>
<dbReference type="EMBL" id="JARJLG010000203">
    <property type="protein sequence ID" value="KAJ7728687.1"/>
    <property type="molecule type" value="Genomic_DNA"/>
</dbReference>
<gene>
    <name evidence="1" type="ORF">DFH07DRAFT_998723</name>
</gene>
<keyword evidence="2" id="KW-1185">Reference proteome</keyword>
<dbReference type="AlphaFoldDB" id="A0AAD7HW59"/>
<proteinExistence type="predicted"/>
<protein>
    <submittedName>
        <fullName evidence="1">Uncharacterized protein</fullName>
    </submittedName>
</protein>
<evidence type="ECO:0000313" key="2">
    <source>
        <dbReference type="Proteomes" id="UP001215280"/>
    </source>
</evidence>